<dbReference type="Proteomes" id="UP001460888">
    <property type="component" value="Unassembled WGS sequence"/>
</dbReference>
<keyword evidence="8" id="KW-1003">Cell membrane</keyword>
<evidence type="ECO:0000256" key="2">
    <source>
        <dbReference type="ARBA" id="ARBA00004162"/>
    </source>
</evidence>
<comment type="caution">
    <text evidence="23">The sequence shown here is derived from an EMBL/GenBank/DDBJ whole genome shotgun (WGS) entry which is preliminary data.</text>
</comment>
<dbReference type="InterPro" id="IPR019470">
    <property type="entry name" value="Ubiq_cytC_Rdtase_Fe-S_su_TAT"/>
</dbReference>
<keyword evidence="18" id="KW-1015">Disulfide bond</keyword>
<protein>
    <recommendedName>
        <fullName evidence="6 20">Ubiquinol-cytochrome c reductase iron-sulfur subunit</fullName>
        <ecNumber evidence="5 20">7.1.1.8</ecNumber>
    </recommendedName>
</protein>
<dbReference type="InterPro" id="IPR017941">
    <property type="entry name" value="Rieske_2Fe-2S"/>
</dbReference>
<keyword evidence="14 20" id="KW-1133">Transmembrane helix</keyword>
<evidence type="ECO:0000256" key="18">
    <source>
        <dbReference type="ARBA" id="ARBA00023157"/>
    </source>
</evidence>
<evidence type="ECO:0000256" key="6">
    <source>
        <dbReference type="ARBA" id="ARBA00019816"/>
    </source>
</evidence>
<evidence type="ECO:0000256" key="14">
    <source>
        <dbReference type="ARBA" id="ARBA00022989"/>
    </source>
</evidence>
<keyword evidence="24" id="KW-1185">Reference proteome</keyword>
<evidence type="ECO:0000256" key="11">
    <source>
        <dbReference type="ARBA" id="ARBA00022723"/>
    </source>
</evidence>
<keyword evidence="12" id="KW-1278">Translocase</keyword>
<dbReference type="InterPro" id="IPR036922">
    <property type="entry name" value="Rieske_2Fe-2S_sf"/>
</dbReference>
<organism evidence="23 24">
    <name type="scientific">Salinisphaera dokdonensis CL-ES53</name>
    <dbReference type="NCBI Taxonomy" id="1304272"/>
    <lineage>
        <taxon>Bacteria</taxon>
        <taxon>Pseudomonadati</taxon>
        <taxon>Pseudomonadota</taxon>
        <taxon>Gammaproteobacteria</taxon>
        <taxon>Salinisphaerales</taxon>
        <taxon>Salinisphaeraceae</taxon>
        <taxon>Salinisphaera</taxon>
    </lineage>
</organism>
<evidence type="ECO:0000256" key="7">
    <source>
        <dbReference type="ARBA" id="ARBA00022448"/>
    </source>
</evidence>
<feature type="transmembrane region" description="Helical" evidence="20">
    <location>
        <begin position="12"/>
        <end position="34"/>
    </location>
</feature>
<dbReference type="InterPro" id="IPR006311">
    <property type="entry name" value="TAT_signal"/>
</dbReference>
<dbReference type="InterPro" id="IPR014349">
    <property type="entry name" value="Rieske_Fe-S_prot"/>
</dbReference>
<evidence type="ECO:0000256" key="21">
    <source>
        <dbReference type="RuleBase" id="RU004497"/>
    </source>
</evidence>
<dbReference type="EC" id="7.1.1.8" evidence="5 20"/>
<keyword evidence="17 20" id="KW-0472">Membrane</keyword>
<comment type="similarity">
    <text evidence="3">Belongs to the Rieske iron-sulfur protein family.</text>
</comment>
<comment type="subunit">
    <text evidence="4 21">The main subunits of complex b-c1 are: cytochrome b, cytochrome c1 and the Rieske protein.</text>
</comment>
<comment type="catalytic activity">
    <reaction evidence="19 20">
        <text>a quinol + 2 Fe(III)-[cytochrome c](out) = a quinone + 2 Fe(II)-[cytochrome c](out) + 2 H(+)(out)</text>
        <dbReference type="Rhea" id="RHEA:11484"/>
        <dbReference type="Rhea" id="RHEA-COMP:10350"/>
        <dbReference type="Rhea" id="RHEA-COMP:14399"/>
        <dbReference type="ChEBI" id="CHEBI:15378"/>
        <dbReference type="ChEBI" id="CHEBI:24646"/>
        <dbReference type="ChEBI" id="CHEBI:29033"/>
        <dbReference type="ChEBI" id="CHEBI:29034"/>
        <dbReference type="ChEBI" id="CHEBI:132124"/>
        <dbReference type="EC" id="7.1.1.8"/>
    </reaction>
</comment>
<proteinExistence type="inferred from homology"/>
<evidence type="ECO:0000313" key="23">
    <source>
        <dbReference type="EMBL" id="MES1928311.1"/>
    </source>
</evidence>
<dbReference type="Pfam" id="PF00355">
    <property type="entry name" value="Rieske"/>
    <property type="match status" value="1"/>
</dbReference>
<dbReference type="InterPro" id="IPR005805">
    <property type="entry name" value="Rieske_Fe-S_prot_C"/>
</dbReference>
<evidence type="ECO:0000259" key="22">
    <source>
        <dbReference type="PROSITE" id="PS51296"/>
    </source>
</evidence>
<keyword evidence="9 20" id="KW-0812">Transmembrane</keyword>
<evidence type="ECO:0000256" key="8">
    <source>
        <dbReference type="ARBA" id="ARBA00022475"/>
    </source>
</evidence>
<evidence type="ECO:0000256" key="3">
    <source>
        <dbReference type="ARBA" id="ARBA00010651"/>
    </source>
</evidence>
<evidence type="ECO:0000256" key="17">
    <source>
        <dbReference type="ARBA" id="ARBA00023136"/>
    </source>
</evidence>
<evidence type="ECO:0000256" key="10">
    <source>
        <dbReference type="ARBA" id="ARBA00022714"/>
    </source>
</evidence>
<evidence type="ECO:0000256" key="16">
    <source>
        <dbReference type="ARBA" id="ARBA00023014"/>
    </source>
</evidence>
<dbReference type="PROSITE" id="PS51318">
    <property type="entry name" value="TAT"/>
    <property type="match status" value="1"/>
</dbReference>
<dbReference type="SUPFAM" id="SSF50022">
    <property type="entry name" value="ISP domain"/>
    <property type="match status" value="1"/>
</dbReference>
<gene>
    <name evidence="23" type="ORF">SADO_03610</name>
</gene>
<dbReference type="InterPro" id="IPR006317">
    <property type="entry name" value="Ubiquinol_cyt_c_Rdtase_Fe-S-su"/>
</dbReference>
<dbReference type="PROSITE" id="PS51296">
    <property type="entry name" value="RIESKE"/>
    <property type="match status" value="1"/>
</dbReference>
<dbReference type="PRINTS" id="PR00162">
    <property type="entry name" value="RIESKE"/>
</dbReference>
<name>A0ABV2AXD6_9GAMM</name>
<dbReference type="CDD" id="cd03470">
    <property type="entry name" value="Rieske_cytochrome_bc1"/>
    <property type="match status" value="1"/>
</dbReference>
<reference evidence="23 24" key="1">
    <citation type="submission" date="2013-03" db="EMBL/GenBank/DDBJ databases">
        <title>Salinisphaera dokdonensis CL-ES53 Genome Sequencing.</title>
        <authorList>
            <person name="Li C."/>
            <person name="Lai Q."/>
            <person name="Shao Z."/>
        </authorList>
    </citation>
    <scope>NUCLEOTIDE SEQUENCE [LARGE SCALE GENOMIC DNA]</scope>
    <source>
        <strain evidence="23 24">CL-ES53</strain>
    </source>
</reference>
<accession>A0ABV2AXD6</accession>
<evidence type="ECO:0000256" key="13">
    <source>
        <dbReference type="ARBA" id="ARBA00022982"/>
    </source>
</evidence>
<dbReference type="Pfam" id="PF10399">
    <property type="entry name" value="UCR_Fe-S_N"/>
    <property type="match status" value="1"/>
</dbReference>
<evidence type="ECO:0000256" key="5">
    <source>
        <dbReference type="ARBA" id="ARBA00012951"/>
    </source>
</evidence>
<keyword evidence="16" id="KW-0411">Iron-sulfur</keyword>
<evidence type="ECO:0000256" key="19">
    <source>
        <dbReference type="ARBA" id="ARBA00029351"/>
    </source>
</evidence>
<evidence type="ECO:0000256" key="4">
    <source>
        <dbReference type="ARBA" id="ARBA00011649"/>
    </source>
</evidence>
<evidence type="ECO:0000256" key="20">
    <source>
        <dbReference type="RuleBase" id="RU004494"/>
    </source>
</evidence>
<dbReference type="Gene3D" id="1.20.5.510">
    <property type="entry name" value="Single helix bin"/>
    <property type="match status" value="1"/>
</dbReference>
<keyword evidence="11" id="KW-0479">Metal-binding</keyword>
<feature type="domain" description="Rieske" evidence="22">
    <location>
        <begin position="85"/>
        <end position="186"/>
    </location>
</feature>
<evidence type="ECO:0000256" key="9">
    <source>
        <dbReference type="ARBA" id="ARBA00022692"/>
    </source>
</evidence>
<dbReference type="Gene3D" id="2.102.10.10">
    <property type="entry name" value="Rieske [2Fe-2S] iron-sulphur domain"/>
    <property type="match status" value="1"/>
</dbReference>
<keyword evidence="15" id="KW-0408">Iron</keyword>
<evidence type="ECO:0000256" key="12">
    <source>
        <dbReference type="ARBA" id="ARBA00022967"/>
    </source>
</evidence>
<evidence type="ECO:0000256" key="15">
    <source>
        <dbReference type="ARBA" id="ARBA00023004"/>
    </source>
</evidence>
<comment type="cofactor">
    <cofactor evidence="20">
        <name>[2Fe-2S] cluster</name>
        <dbReference type="ChEBI" id="CHEBI:190135"/>
    </cofactor>
    <text evidence="20">Binds 1 [2Fe-2S] cluster per subunit.</text>
</comment>
<sequence>MSKEGVDVGKRRFLTTATAAVGGVGAAFVATPFVKSWLPSARAKAAGAPVEVNIAALEEGALVSVTWRGKPVWVVRRSPEMLDTLEEVKPELADPESAADQQPEYCRNPHRSIEPAVLVMVGICTHLGCSPKFRPDADGGQLSYSGFFCPCHGSKFDIAGRVYSGVPAPLNMVVPPHRYEGDSLIVVGEDPNQGGEEAA</sequence>
<keyword evidence="7 20" id="KW-0813">Transport</keyword>
<evidence type="ECO:0000313" key="24">
    <source>
        <dbReference type="Proteomes" id="UP001460888"/>
    </source>
</evidence>
<keyword evidence="10" id="KW-0001">2Fe-2S</keyword>
<evidence type="ECO:0000256" key="1">
    <source>
        <dbReference type="ARBA" id="ARBA00002444"/>
    </source>
</evidence>
<keyword evidence="13 20" id="KW-0249">Electron transport</keyword>
<comment type="subcellular location">
    <subcellularLocation>
        <location evidence="2">Cell membrane</location>
        <topology evidence="2">Single-pass membrane protein</topology>
    </subcellularLocation>
</comment>
<comment type="function">
    <text evidence="1">Component of the ubiquinol-cytochrome c reductase complex (complex III or cytochrome b-c1 complex), which is a respiratory chain that generates an electrochemical potential coupled to ATP synthesis.</text>
</comment>
<dbReference type="NCBIfam" id="TIGR01416">
    <property type="entry name" value="Rieske_proteo"/>
    <property type="match status" value="1"/>
</dbReference>
<dbReference type="PANTHER" id="PTHR10134">
    <property type="entry name" value="CYTOCHROME B-C1 COMPLEX SUBUNIT RIESKE, MITOCHONDRIAL"/>
    <property type="match status" value="1"/>
</dbReference>
<dbReference type="EMBL" id="APND01000001">
    <property type="protein sequence ID" value="MES1928311.1"/>
    <property type="molecule type" value="Genomic_DNA"/>
</dbReference>
<dbReference type="RefSeq" id="WP_353109299.1">
    <property type="nucleotide sequence ID" value="NZ_APND01000001.1"/>
</dbReference>
<comment type="miscellaneous">
    <text evidence="20">The Rieske protein is a high potential 2Fe-2S protein.</text>
</comment>